<dbReference type="Pfam" id="PF22514">
    <property type="entry name" value="EXPB1_D1"/>
    <property type="match status" value="1"/>
</dbReference>
<sequence>MPSSKLLFSFLLPVATAQTYKASFTEYGSGDQNASGNCNTVTTACGFYTSPGYSAAASQNLFGVGPGAGAGPACGLCYKLTAETDSSGNKLSNAGNSIVIKVTNLCPAQGNPLCAQNGLTGTNQYGANVNFDLCINSGASAALFGNSGVGLAVGTAQAVSCSEWSGTVVG</sequence>
<dbReference type="Gene3D" id="2.40.40.10">
    <property type="entry name" value="RlpA-like domain"/>
    <property type="match status" value="1"/>
</dbReference>
<dbReference type="PROSITE" id="PS50842">
    <property type="entry name" value="EXPANSIN_EG45"/>
    <property type="match status" value="1"/>
</dbReference>
<evidence type="ECO:0000313" key="4">
    <source>
        <dbReference type="Proteomes" id="UP000799439"/>
    </source>
</evidence>
<dbReference type="Proteomes" id="UP000799439">
    <property type="component" value="Unassembled WGS sequence"/>
</dbReference>
<gene>
    <name evidence="3" type="ORF">K461DRAFT_292348</name>
</gene>
<keyword evidence="3" id="KW-0378">Hydrolase</keyword>
<dbReference type="OrthoDB" id="5823761at2759"/>
<accession>A0A9P4MNE1</accession>
<dbReference type="InterPro" id="IPR036908">
    <property type="entry name" value="RlpA-like_sf"/>
</dbReference>
<organism evidence="3 4">
    <name type="scientific">Myriangium duriaei CBS 260.36</name>
    <dbReference type="NCBI Taxonomy" id="1168546"/>
    <lineage>
        <taxon>Eukaryota</taxon>
        <taxon>Fungi</taxon>
        <taxon>Dikarya</taxon>
        <taxon>Ascomycota</taxon>
        <taxon>Pezizomycotina</taxon>
        <taxon>Dothideomycetes</taxon>
        <taxon>Dothideomycetidae</taxon>
        <taxon>Myriangiales</taxon>
        <taxon>Myriangiaceae</taxon>
        <taxon>Myriangium</taxon>
    </lineage>
</organism>
<dbReference type="GO" id="GO:0016787">
    <property type="term" value="F:hydrolase activity"/>
    <property type="evidence" value="ECO:0007669"/>
    <property type="project" value="UniProtKB-KW"/>
</dbReference>
<dbReference type="AlphaFoldDB" id="A0A9P4MNE1"/>
<dbReference type="EMBL" id="ML996084">
    <property type="protein sequence ID" value="KAF2153626.1"/>
    <property type="molecule type" value="Genomic_DNA"/>
</dbReference>
<dbReference type="SUPFAM" id="SSF50685">
    <property type="entry name" value="Barwin-like endoglucanases"/>
    <property type="match status" value="1"/>
</dbReference>
<name>A0A9P4MNE1_9PEZI</name>
<feature type="chain" id="PRO_5040238879" evidence="1">
    <location>
        <begin position="18"/>
        <end position="170"/>
    </location>
</feature>
<evidence type="ECO:0000259" key="2">
    <source>
        <dbReference type="PROSITE" id="PS50842"/>
    </source>
</evidence>
<keyword evidence="4" id="KW-1185">Reference proteome</keyword>
<comment type="caution">
    <text evidence="3">The sequence shown here is derived from an EMBL/GenBank/DDBJ whole genome shotgun (WGS) entry which is preliminary data.</text>
</comment>
<reference evidence="3" key="1">
    <citation type="journal article" date="2020" name="Stud. Mycol.">
        <title>101 Dothideomycetes genomes: a test case for predicting lifestyles and emergence of pathogens.</title>
        <authorList>
            <person name="Haridas S."/>
            <person name="Albert R."/>
            <person name="Binder M."/>
            <person name="Bloem J."/>
            <person name="Labutti K."/>
            <person name="Salamov A."/>
            <person name="Andreopoulos B."/>
            <person name="Baker S."/>
            <person name="Barry K."/>
            <person name="Bills G."/>
            <person name="Bluhm B."/>
            <person name="Cannon C."/>
            <person name="Castanera R."/>
            <person name="Culley D."/>
            <person name="Daum C."/>
            <person name="Ezra D."/>
            <person name="Gonzalez J."/>
            <person name="Henrissat B."/>
            <person name="Kuo A."/>
            <person name="Liang C."/>
            <person name="Lipzen A."/>
            <person name="Lutzoni F."/>
            <person name="Magnuson J."/>
            <person name="Mondo S."/>
            <person name="Nolan M."/>
            <person name="Ohm R."/>
            <person name="Pangilinan J."/>
            <person name="Park H.-J."/>
            <person name="Ramirez L."/>
            <person name="Alfaro M."/>
            <person name="Sun H."/>
            <person name="Tritt A."/>
            <person name="Yoshinaga Y."/>
            <person name="Zwiers L.-H."/>
            <person name="Turgeon B."/>
            <person name="Goodwin S."/>
            <person name="Spatafora J."/>
            <person name="Crous P."/>
            <person name="Grigoriev I."/>
        </authorList>
    </citation>
    <scope>NUCLEOTIDE SEQUENCE</scope>
    <source>
        <strain evidence="3">CBS 260.36</strain>
    </source>
</reference>
<dbReference type="InterPro" id="IPR007112">
    <property type="entry name" value="Expansin/allergen_DPBB_dom"/>
</dbReference>
<evidence type="ECO:0000256" key="1">
    <source>
        <dbReference type="SAM" id="SignalP"/>
    </source>
</evidence>
<protein>
    <submittedName>
        <fullName evidence="3">Glycoside hydrolase family 45 protein</fullName>
    </submittedName>
</protein>
<evidence type="ECO:0000313" key="3">
    <source>
        <dbReference type="EMBL" id="KAF2153626.1"/>
    </source>
</evidence>
<feature type="domain" description="Expansin-like EG45" evidence="2">
    <location>
        <begin position="42"/>
        <end position="166"/>
    </location>
</feature>
<feature type="signal peptide" evidence="1">
    <location>
        <begin position="1"/>
        <end position="17"/>
    </location>
</feature>
<proteinExistence type="predicted"/>
<keyword evidence="1" id="KW-0732">Signal</keyword>